<proteinExistence type="inferred from homology"/>
<dbReference type="Gene3D" id="1.10.10.1330">
    <property type="entry name" value="RNA polymerase sigma-54 factor, core-binding domain"/>
    <property type="match status" value="1"/>
</dbReference>
<dbReference type="KEGG" id="vih:AB0763_01855"/>
<comment type="similarity">
    <text evidence="1 10">Belongs to the sigma-54 factor family.</text>
</comment>
<dbReference type="InterPro" id="IPR038709">
    <property type="entry name" value="RpoN_core-bd_sf"/>
</dbReference>
<keyword evidence="3 10" id="KW-0240">DNA-directed RNA polymerase</keyword>
<dbReference type="RefSeq" id="WP_306102118.1">
    <property type="nucleotide sequence ID" value="NZ_CP162601.1"/>
</dbReference>
<evidence type="ECO:0000256" key="1">
    <source>
        <dbReference type="ARBA" id="ARBA00008798"/>
    </source>
</evidence>
<protein>
    <recommendedName>
        <fullName evidence="2 10">RNA polymerase sigma-54 factor</fullName>
    </recommendedName>
</protein>
<feature type="domain" description="RNA polymerase sigma factor 54 core-binding" evidence="13">
    <location>
        <begin position="129"/>
        <end position="316"/>
    </location>
</feature>
<accession>A0AB39HDC2</accession>
<dbReference type="GO" id="GO:0016779">
    <property type="term" value="F:nucleotidyltransferase activity"/>
    <property type="evidence" value="ECO:0007669"/>
    <property type="project" value="UniProtKB-KW"/>
</dbReference>
<evidence type="ECO:0000256" key="11">
    <source>
        <dbReference type="SAM" id="MobiDB-lite"/>
    </source>
</evidence>
<feature type="domain" description="RNA polymerase sigma factor 54 DNA-binding" evidence="12">
    <location>
        <begin position="328"/>
        <end position="486"/>
    </location>
</feature>
<reference evidence="14" key="1">
    <citation type="submission" date="2024-07" db="EMBL/GenBank/DDBJ databases">
        <title>Genome Analysis of a Potential Novel Vibrio Species Secreting pH- and Thermo-stable Alginate Lyase and its Application in Producing Alginate Oligosaccharides.</title>
        <authorList>
            <person name="Huang H."/>
            <person name="Bao K."/>
        </authorList>
    </citation>
    <scope>NUCLEOTIDE SEQUENCE</scope>
    <source>
        <strain evidence="14">HB236076</strain>
    </source>
</reference>
<dbReference type="NCBIfam" id="TIGR02395">
    <property type="entry name" value="rpoN_sigma"/>
    <property type="match status" value="1"/>
</dbReference>
<dbReference type="PANTHER" id="PTHR32248">
    <property type="entry name" value="RNA POLYMERASE SIGMA-54 FACTOR"/>
    <property type="match status" value="1"/>
</dbReference>
<keyword evidence="8 10" id="KW-0238">DNA-binding</keyword>
<evidence type="ECO:0000256" key="3">
    <source>
        <dbReference type="ARBA" id="ARBA00022478"/>
    </source>
</evidence>
<organism evidence="14">
    <name type="scientific">Vibrio sp. HB236076</name>
    <dbReference type="NCBI Taxonomy" id="3232307"/>
    <lineage>
        <taxon>Bacteria</taxon>
        <taxon>Pseudomonadati</taxon>
        <taxon>Pseudomonadota</taxon>
        <taxon>Gammaproteobacteria</taxon>
        <taxon>Vibrionales</taxon>
        <taxon>Vibrionaceae</taxon>
        <taxon>Vibrio</taxon>
    </lineage>
</organism>
<keyword evidence="7 10" id="KW-0731">Sigma factor</keyword>
<name>A0AB39HDC2_9VIBR</name>
<dbReference type="PANTHER" id="PTHR32248:SF4">
    <property type="entry name" value="RNA POLYMERASE SIGMA-54 FACTOR"/>
    <property type="match status" value="1"/>
</dbReference>
<dbReference type="NCBIfam" id="NF009118">
    <property type="entry name" value="PRK12469.1"/>
    <property type="match status" value="1"/>
</dbReference>
<evidence type="ECO:0000256" key="5">
    <source>
        <dbReference type="ARBA" id="ARBA00022695"/>
    </source>
</evidence>
<dbReference type="PIRSF" id="PIRSF000774">
    <property type="entry name" value="RpoN"/>
    <property type="match status" value="1"/>
</dbReference>
<feature type="region of interest" description="Disordered" evidence="11">
    <location>
        <begin position="42"/>
        <end position="93"/>
    </location>
</feature>
<dbReference type="Pfam" id="PF04552">
    <property type="entry name" value="Sigma54_DBD"/>
    <property type="match status" value="1"/>
</dbReference>
<keyword evidence="6 10" id="KW-0805">Transcription regulation</keyword>
<evidence type="ECO:0000256" key="2">
    <source>
        <dbReference type="ARBA" id="ARBA00019942"/>
    </source>
</evidence>
<evidence type="ECO:0000256" key="10">
    <source>
        <dbReference type="PIRNR" id="PIRNR000774"/>
    </source>
</evidence>
<dbReference type="Pfam" id="PF04963">
    <property type="entry name" value="Sigma54_CBD"/>
    <property type="match status" value="1"/>
</dbReference>
<evidence type="ECO:0000256" key="6">
    <source>
        <dbReference type="ARBA" id="ARBA00023015"/>
    </source>
</evidence>
<evidence type="ECO:0000259" key="13">
    <source>
        <dbReference type="Pfam" id="PF04963"/>
    </source>
</evidence>
<dbReference type="GO" id="GO:0001216">
    <property type="term" value="F:DNA-binding transcription activator activity"/>
    <property type="evidence" value="ECO:0007669"/>
    <property type="project" value="InterPro"/>
</dbReference>
<keyword evidence="9 10" id="KW-0804">Transcription</keyword>
<evidence type="ECO:0000256" key="4">
    <source>
        <dbReference type="ARBA" id="ARBA00022679"/>
    </source>
</evidence>
<dbReference type="FunFam" id="1.10.10.1330:FF:000001">
    <property type="entry name" value="RNA polymerase sigma-54 factor"/>
    <property type="match status" value="1"/>
</dbReference>
<comment type="function">
    <text evidence="10">Sigma factors are initiation factors that promote the attachment of RNA polymerase to specific initiation sites and are then released.</text>
</comment>
<gene>
    <name evidence="14" type="ORF">AB0763_01855</name>
</gene>
<keyword evidence="4 10" id="KW-0808">Transferase</keyword>
<dbReference type="InterPro" id="IPR000394">
    <property type="entry name" value="RNA_pol_sigma_54"/>
</dbReference>
<dbReference type="Gene3D" id="1.10.10.60">
    <property type="entry name" value="Homeodomain-like"/>
    <property type="match status" value="1"/>
</dbReference>
<evidence type="ECO:0000313" key="14">
    <source>
        <dbReference type="EMBL" id="XDK25417.1"/>
    </source>
</evidence>
<dbReference type="GO" id="GO:0006352">
    <property type="term" value="P:DNA-templated transcription initiation"/>
    <property type="evidence" value="ECO:0007669"/>
    <property type="project" value="InterPro"/>
</dbReference>
<sequence>MKPSLQLKFGQQLAMTPQLQQAIRLLQLSTLDLQQEIQEALDSNPLLEVEESQSEDVNSSEDSKRNDQDESRQDDSAELDIADSSAQIEKSELSNELEIDTTWDDVYSANTGNTGIAVDDDMPVYQGETTESLYDYLMWQLDLTPFSETDRTIALAIIDAVDHYGYLTLSPEEILDSFDSDEIELDEIEAVRKRIQRFDPLGVASVNLQDCLLLQLSTFPENTPWLTQARQVLTHHIDQLGNRDYKLIMKETKLKEEDLRQILSLIQQLDPRPGSKITPDETEYVIPDVSVYKHNGKWTVSINPDSVPKLKVNQQYASMSKGNSADSQYIRSNMQEAKWLIKSLESRNETLLKVARCIVEHQYDFFEYGEEAMKPMVLNDVALTVDMHESTISRVTTQKFMHTPRGIFELKYFFSSHVSTDNGGECSSTAIRALIKKLVAAENTAKPLSDSKIATLLAEQGIKVARRTIAKYRESLGIAPSSQRKRLL</sequence>
<dbReference type="GO" id="GO:0032993">
    <property type="term" value="C:protein-DNA complex"/>
    <property type="evidence" value="ECO:0007669"/>
    <property type="project" value="UniProtKB-ARBA"/>
</dbReference>
<dbReference type="GO" id="GO:0016987">
    <property type="term" value="F:sigma factor activity"/>
    <property type="evidence" value="ECO:0007669"/>
    <property type="project" value="UniProtKB-KW"/>
</dbReference>
<evidence type="ECO:0000256" key="9">
    <source>
        <dbReference type="ARBA" id="ARBA00023163"/>
    </source>
</evidence>
<evidence type="ECO:0000256" key="8">
    <source>
        <dbReference type="ARBA" id="ARBA00023125"/>
    </source>
</evidence>
<dbReference type="NCBIfam" id="NF004595">
    <property type="entry name" value="PRK05932.1-2"/>
    <property type="match status" value="1"/>
</dbReference>
<dbReference type="GO" id="GO:0000976">
    <property type="term" value="F:transcription cis-regulatory region binding"/>
    <property type="evidence" value="ECO:0007669"/>
    <property type="project" value="UniProtKB-ARBA"/>
</dbReference>
<evidence type="ECO:0000259" key="12">
    <source>
        <dbReference type="Pfam" id="PF04552"/>
    </source>
</evidence>
<dbReference type="Pfam" id="PF00309">
    <property type="entry name" value="Sigma54_AID"/>
    <property type="match status" value="1"/>
</dbReference>
<evidence type="ECO:0000256" key="7">
    <source>
        <dbReference type="ARBA" id="ARBA00023082"/>
    </source>
</evidence>
<dbReference type="EMBL" id="CP162601">
    <property type="protein sequence ID" value="XDK25417.1"/>
    <property type="molecule type" value="Genomic_DNA"/>
</dbReference>
<dbReference type="PROSITE" id="PS00717">
    <property type="entry name" value="SIGMA54_1"/>
    <property type="match status" value="1"/>
</dbReference>
<dbReference type="PRINTS" id="PR00045">
    <property type="entry name" value="SIGMA54FCT"/>
</dbReference>
<dbReference type="FunFam" id="1.10.10.60:FF:000045">
    <property type="entry name" value="RNA polymerase sigma-54 factor"/>
    <property type="match status" value="1"/>
</dbReference>
<dbReference type="AlphaFoldDB" id="A0AB39HDC2"/>
<dbReference type="PROSITE" id="PS50044">
    <property type="entry name" value="SIGMA54_3"/>
    <property type="match status" value="1"/>
</dbReference>
<dbReference type="PROSITE" id="PS00718">
    <property type="entry name" value="SIGMA54_2"/>
    <property type="match status" value="1"/>
</dbReference>
<dbReference type="InterPro" id="IPR007046">
    <property type="entry name" value="RNA_pol_sigma_54_core-bd"/>
</dbReference>
<dbReference type="GO" id="GO:0000428">
    <property type="term" value="C:DNA-directed RNA polymerase complex"/>
    <property type="evidence" value="ECO:0007669"/>
    <property type="project" value="UniProtKB-KW"/>
</dbReference>
<feature type="compositionally biased region" description="Basic and acidic residues" evidence="11">
    <location>
        <begin position="61"/>
        <end position="75"/>
    </location>
</feature>
<dbReference type="InterPro" id="IPR007634">
    <property type="entry name" value="RNA_pol_sigma_54_DNA-bd"/>
</dbReference>
<keyword evidence="5 10" id="KW-0548">Nucleotidyltransferase</keyword>